<protein>
    <recommendedName>
        <fullName evidence="2">Arabinofuranosyltransferase AftA N-terminal domain-containing protein</fullName>
    </recommendedName>
</protein>
<feature type="transmembrane region" description="Helical" evidence="1">
    <location>
        <begin position="324"/>
        <end position="345"/>
    </location>
</feature>
<feature type="transmembrane region" description="Helical" evidence="1">
    <location>
        <begin position="116"/>
        <end position="136"/>
    </location>
</feature>
<feature type="transmembrane region" description="Helical" evidence="1">
    <location>
        <begin position="34"/>
        <end position="51"/>
    </location>
</feature>
<feature type="transmembrane region" description="Helical" evidence="1">
    <location>
        <begin position="244"/>
        <end position="270"/>
    </location>
</feature>
<feature type="domain" description="Arabinofuranosyltransferase AftA N-terminal" evidence="2">
    <location>
        <begin position="77"/>
        <end position="374"/>
    </location>
</feature>
<evidence type="ECO:0000256" key="1">
    <source>
        <dbReference type="SAM" id="Phobius"/>
    </source>
</evidence>
<feature type="transmembrane region" description="Helical" evidence="1">
    <location>
        <begin position="387"/>
        <end position="408"/>
    </location>
</feature>
<dbReference type="EMBL" id="PFCB01000025">
    <property type="protein sequence ID" value="PIR74233.1"/>
    <property type="molecule type" value="Genomic_DNA"/>
</dbReference>
<evidence type="ECO:0000313" key="4">
    <source>
        <dbReference type="Proteomes" id="UP000230154"/>
    </source>
</evidence>
<dbReference type="InterPro" id="IPR020963">
    <property type="entry name" value="ArabinofuranosylTrfase_AftA_N"/>
</dbReference>
<dbReference type="AlphaFoldDB" id="A0A2H0TQ00"/>
<gene>
    <name evidence="3" type="ORF">COU35_03530</name>
</gene>
<organism evidence="3 4">
    <name type="scientific">Candidatus Magasanikbacteria bacterium CG10_big_fil_rev_8_21_14_0_10_47_10</name>
    <dbReference type="NCBI Taxonomy" id="1974652"/>
    <lineage>
        <taxon>Bacteria</taxon>
        <taxon>Candidatus Magasanikiibacteriota</taxon>
    </lineage>
</organism>
<comment type="caution">
    <text evidence="3">The sequence shown here is derived from an EMBL/GenBank/DDBJ whole genome shotgun (WGS) entry which is preliminary data.</text>
</comment>
<feature type="transmembrane region" description="Helical" evidence="1">
    <location>
        <begin position="6"/>
        <end position="27"/>
    </location>
</feature>
<keyword evidence="1" id="KW-1133">Transmembrane helix</keyword>
<keyword evidence="1" id="KW-0472">Membrane</keyword>
<feature type="transmembrane region" description="Helical" evidence="1">
    <location>
        <begin position="177"/>
        <end position="194"/>
    </location>
</feature>
<feature type="transmembrane region" description="Helical" evidence="1">
    <location>
        <begin position="290"/>
        <end position="315"/>
    </location>
</feature>
<keyword evidence="1" id="KW-0812">Transmembrane</keyword>
<evidence type="ECO:0000313" key="3">
    <source>
        <dbReference type="EMBL" id="PIR74233.1"/>
    </source>
</evidence>
<feature type="transmembrane region" description="Helical" evidence="1">
    <location>
        <begin position="206"/>
        <end position="232"/>
    </location>
</feature>
<reference evidence="4" key="1">
    <citation type="submission" date="2017-09" db="EMBL/GenBank/DDBJ databases">
        <title>Depth-based differentiation of microbial function through sediment-hosted aquifers and enrichment of novel symbionts in the deep terrestrial subsurface.</title>
        <authorList>
            <person name="Probst A.J."/>
            <person name="Ladd B."/>
            <person name="Jarett J.K."/>
            <person name="Geller-Mcgrath D.E."/>
            <person name="Sieber C.M.K."/>
            <person name="Emerson J.B."/>
            <person name="Anantharaman K."/>
            <person name="Thomas B.C."/>
            <person name="Malmstrom R."/>
            <person name="Stieglmeier M."/>
            <person name="Klingl A."/>
            <person name="Woyke T."/>
            <person name="Ryan C.M."/>
            <person name="Banfield J.F."/>
        </authorList>
    </citation>
    <scope>NUCLEOTIDE SEQUENCE [LARGE SCALE GENOMIC DNA]</scope>
</reference>
<name>A0A2H0TQ00_9BACT</name>
<dbReference type="GO" id="GO:0005886">
    <property type="term" value="C:plasma membrane"/>
    <property type="evidence" value="ECO:0007669"/>
    <property type="project" value="InterPro"/>
</dbReference>
<feature type="transmembrane region" description="Helical" evidence="1">
    <location>
        <begin position="357"/>
        <end position="375"/>
    </location>
</feature>
<feature type="transmembrane region" description="Helical" evidence="1">
    <location>
        <begin position="93"/>
        <end position="109"/>
    </location>
</feature>
<dbReference type="Pfam" id="PF12250">
    <property type="entry name" value="AftA_N"/>
    <property type="match status" value="1"/>
</dbReference>
<dbReference type="GO" id="GO:0016757">
    <property type="term" value="F:glycosyltransferase activity"/>
    <property type="evidence" value="ECO:0007669"/>
    <property type="project" value="InterPro"/>
</dbReference>
<proteinExistence type="predicted"/>
<evidence type="ECO:0000259" key="2">
    <source>
        <dbReference type="Pfam" id="PF12250"/>
    </source>
</evidence>
<sequence>MDFSDVQMYIIIKLMFIVFLISSIYLVHKKKKKIYFLLLVGLISSASYFFLTNDLASMLWGLQGDEITIAAMYNTFAHVGLGSDFAYHNLPPFYPPAFFWFFGLIGKMMNWNGVLIAKFASFCFFLCFPAGLYYYQKFLEKNSNPHERPNEIFALLCPLVILTVLDKDLLIGKPYEVIAAAATVFWYINLYRKILEDRWSHKQSIIYGTIAGAIFMVYYLWLIFAAIAFFLLGLFNNKQSRIKYFFRLFQTMLVTLLVSTPFLLPLIRSYTQFGMESWQTAFFTPKGLDLWLPMFQLNSINNLIYLFGLGVLIFFRKHTITKQLLFLFITAFIWWGGGMISLLFFKTPFQEFRGFYVLSPTLLAIAAAYGIDRIWHHFKVSDNKDISFTITVIGILFFASQSMFGVFVDDPIVKMRRVESRYVNESIVHLADFLKKDPKASSKLTLQTVPQILAFIPLHHVIYFNQHNNHPTAIFSKRYAYVESLAHSQTTEELYQKVINSPYGELERFIFSGDDEYYYLYFHVDKIIQGVEEKKIKIDKKLFESENFVKVYEVNNYTVIDVIKREDT</sequence>
<dbReference type="GO" id="GO:0044038">
    <property type="term" value="P:cell wall macromolecule biosynthetic process"/>
    <property type="evidence" value="ECO:0007669"/>
    <property type="project" value="InterPro"/>
</dbReference>
<dbReference type="Proteomes" id="UP000230154">
    <property type="component" value="Unassembled WGS sequence"/>
</dbReference>
<accession>A0A2H0TQ00</accession>